<feature type="binding site" evidence="11">
    <location>
        <begin position="190"/>
        <end position="195"/>
    </location>
    <ligand>
        <name>UTP</name>
        <dbReference type="ChEBI" id="CHEBI:46398"/>
    </ligand>
</feature>
<keyword evidence="4 11" id="KW-0479">Metal-binding</keyword>
<dbReference type="Gene3D" id="3.40.50.300">
    <property type="entry name" value="P-loop containing nucleotide triphosphate hydrolases"/>
    <property type="match status" value="1"/>
</dbReference>
<comment type="caution">
    <text evidence="11">Lacks conserved residue(s) required for the propagation of feature annotation.</text>
</comment>
<feature type="binding site" evidence="11">
    <location>
        <begin position="190"/>
        <end position="195"/>
    </location>
    <ligand>
        <name>CTP</name>
        <dbReference type="ChEBI" id="CHEBI:37563"/>
        <note>allosteric inhibitor</note>
    </ligand>
</feature>
<protein>
    <recommendedName>
        <fullName evidence="11">CTP synthase</fullName>
        <ecNumber evidence="11">6.3.4.2</ecNumber>
    </recommendedName>
    <alternativeName>
        <fullName evidence="11">Cytidine 5'-triphosphate synthase</fullName>
    </alternativeName>
    <alternativeName>
        <fullName evidence="11">Cytidine triphosphate synthetase</fullName>
        <shortName evidence="11">CTP synthetase</shortName>
        <shortName evidence="11">CTPS</shortName>
    </alternativeName>
    <alternativeName>
        <fullName evidence="11">UTP--ammonia ligase</fullName>
    </alternativeName>
</protein>
<dbReference type="GO" id="GO:0019856">
    <property type="term" value="P:pyrimidine nucleobase biosynthetic process"/>
    <property type="evidence" value="ECO:0007669"/>
    <property type="project" value="TreeGrafter"/>
</dbReference>
<comment type="pathway">
    <text evidence="1 11">Pyrimidine metabolism; CTP biosynthesis via de novo pathway; CTP from UDP: step 2/2.</text>
</comment>
<gene>
    <name evidence="11" type="primary">pyrG</name>
    <name evidence="14" type="ORF">KDW03_07175</name>
</gene>
<dbReference type="NCBIfam" id="TIGR00337">
    <property type="entry name" value="PyrG"/>
    <property type="match status" value="1"/>
</dbReference>
<dbReference type="GO" id="GO:0005524">
    <property type="term" value="F:ATP binding"/>
    <property type="evidence" value="ECO:0007669"/>
    <property type="project" value="UniProtKB-KW"/>
</dbReference>
<comment type="similarity">
    <text evidence="2 11">Belongs to the CTP synthase family.</text>
</comment>
<dbReference type="Pfam" id="PF06418">
    <property type="entry name" value="CTP_synth_N"/>
    <property type="match status" value="1"/>
</dbReference>
<feature type="binding site" evidence="11">
    <location>
        <position position="73"/>
    </location>
    <ligand>
        <name>Mg(2+)</name>
        <dbReference type="ChEBI" id="CHEBI:18420"/>
    </ligand>
</feature>
<dbReference type="RefSeq" id="WP_271434407.1">
    <property type="nucleotide sequence ID" value="NZ_CP073355.1"/>
</dbReference>
<comment type="activity regulation">
    <text evidence="11">Allosterically activated by GTP, when glutamine is the substrate; GTP has no effect on the reaction when ammonia is the substrate. The allosteric effector GTP functions by stabilizing the protein conformation that binds the tetrahedral intermediate(s) formed during glutamine hydrolysis. Inhibited by the product CTP, via allosteric rather than competitive inhibition.</text>
</comment>
<keyword evidence="15" id="KW-1185">Reference proteome</keyword>
<feature type="binding site" evidence="11">
    <location>
        <position position="73"/>
    </location>
    <ligand>
        <name>ATP</name>
        <dbReference type="ChEBI" id="CHEBI:30616"/>
    </ligand>
</feature>
<feature type="active site" description="Nucleophile; for glutamine hydrolysis" evidence="11">
    <location>
        <position position="453"/>
    </location>
</feature>
<dbReference type="PROSITE" id="PS51273">
    <property type="entry name" value="GATASE_TYPE_1"/>
    <property type="match status" value="1"/>
</dbReference>
<feature type="binding site" evidence="11">
    <location>
        <position position="15"/>
    </location>
    <ligand>
        <name>UTP</name>
        <dbReference type="ChEBI" id="CHEBI:46398"/>
    </ligand>
</feature>
<feature type="binding site" evidence="11">
    <location>
        <position position="426"/>
    </location>
    <ligand>
        <name>L-glutamine</name>
        <dbReference type="ChEBI" id="CHEBI:58359"/>
    </ligand>
</feature>
<feature type="binding site" evidence="11">
    <location>
        <position position="534"/>
    </location>
    <ligand>
        <name>L-glutamine</name>
        <dbReference type="ChEBI" id="CHEBI:58359"/>
    </ligand>
</feature>
<reference evidence="14" key="1">
    <citation type="submission" date="2021-04" db="EMBL/GenBank/DDBJ databases">
        <authorList>
            <person name="Postec A."/>
        </authorList>
    </citation>
    <scope>NUCLEOTIDE SEQUENCE</scope>
    <source>
        <strain evidence="14">F1F22</strain>
    </source>
</reference>
<organism evidence="14 15">
    <name type="scientific">Thermospira aquatica</name>
    <dbReference type="NCBI Taxonomy" id="2828656"/>
    <lineage>
        <taxon>Bacteria</taxon>
        <taxon>Pseudomonadati</taxon>
        <taxon>Spirochaetota</taxon>
        <taxon>Spirochaetia</taxon>
        <taxon>Brevinematales</taxon>
        <taxon>Thermospiraceae</taxon>
        <taxon>Thermospira</taxon>
    </lineage>
</organism>
<evidence type="ECO:0000313" key="15">
    <source>
        <dbReference type="Proteomes" id="UP001056539"/>
    </source>
</evidence>
<keyword evidence="3 11" id="KW-0436">Ligase</keyword>
<dbReference type="GO" id="GO:0042802">
    <property type="term" value="F:identical protein binding"/>
    <property type="evidence" value="ECO:0007669"/>
    <property type="project" value="TreeGrafter"/>
</dbReference>
<feature type="region of interest" description="Amidoligase domain" evidence="11">
    <location>
        <begin position="1"/>
        <end position="270"/>
    </location>
</feature>
<dbReference type="InterPro" id="IPR017926">
    <property type="entry name" value="GATASE"/>
</dbReference>
<keyword evidence="8 11" id="KW-0315">Glutamine amidotransferase</keyword>
<evidence type="ECO:0000313" key="14">
    <source>
        <dbReference type="EMBL" id="URA09280.1"/>
    </source>
</evidence>
<comment type="miscellaneous">
    <text evidence="11">CTPSs have evolved a hybrid strategy for distinguishing between UTP and CTP. The overlapping regions of the product feedback inhibitory and substrate sites recognize a common feature in both compounds, the triphosphate moiety. To differentiate isosteric substrate and product pyrimidine rings, an additional pocket far from the expected kinase/ligase catalytic site, specifically recognizes the cytosine and ribose portions of the product inhibitor.</text>
</comment>
<comment type="catalytic activity">
    <reaction evidence="11">
        <text>UTP + NH4(+) + ATP = CTP + ADP + phosphate + 2 H(+)</text>
        <dbReference type="Rhea" id="RHEA:16597"/>
        <dbReference type="ChEBI" id="CHEBI:15378"/>
        <dbReference type="ChEBI" id="CHEBI:28938"/>
        <dbReference type="ChEBI" id="CHEBI:30616"/>
        <dbReference type="ChEBI" id="CHEBI:37563"/>
        <dbReference type="ChEBI" id="CHEBI:43474"/>
        <dbReference type="ChEBI" id="CHEBI:46398"/>
        <dbReference type="ChEBI" id="CHEBI:456216"/>
    </reaction>
</comment>
<dbReference type="PANTHER" id="PTHR11550:SF0">
    <property type="entry name" value="CTP SYNTHASE-RELATED"/>
    <property type="match status" value="1"/>
</dbReference>
<evidence type="ECO:0000256" key="8">
    <source>
        <dbReference type="ARBA" id="ARBA00022962"/>
    </source>
</evidence>
<dbReference type="EMBL" id="CP073355">
    <property type="protein sequence ID" value="URA09280.1"/>
    <property type="molecule type" value="Genomic_DNA"/>
</dbReference>
<comment type="subunit">
    <text evidence="11">Homotetramer.</text>
</comment>
<dbReference type="KEGG" id="taqu:KDW03_07175"/>
<comment type="function">
    <text evidence="11">Catalyzes the ATP-dependent amination of UTP to CTP with either L-glutamine or ammonia as the source of nitrogen. Regulates intracellular CTP levels through interactions with the four ribonucleotide triphosphates.</text>
</comment>
<evidence type="ECO:0000256" key="9">
    <source>
        <dbReference type="ARBA" id="ARBA00022975"/>
    </source>
</evidence>
<dbReference type="PANTHER" id="PTHR11550">
    <property type="entry name" value="CTP SYNTHASE"/>
    <property type="match status" value="1"/>
</dbReference>
<dbReference type="AlphaFoldDB" id="A0AAX3BAM2"/>
<dbReference type="Proteomes" id="UP001056539">
    <property type="component" value="Chromosome"/>
</dbReference>
<feature type="binding site" evidence="11">
    <location>
        <begin position="150"/>
        <end position="152"/>
    </location>
    <ligand>
        <name>CTP</name>
        <dbReference type="ChEBI" id="CHEBI:37563"/>
        <note>allosteric inhibitor</note>
    </ligand>
</feature>
<evidence type="ECO:0000259" key="13">
    <source>
        <dbReference type="Pfam" id="PF06418"/>
    </source>
</evidence>
<dbReference type="NCBIfam" id="NF003792">
    <property type="entry name" value="PRK05380.1"/>
    <property type="match status" value="1"/>
</dbReference>
<dbReference type="EC" id="6.3.4.2" evidence="11"/>
<sequence length="608" mass="67843">MEHKKYIFVTGGVCSSLGKGITAASIGALLKAAGYKVNMMKIDPYLNVDAGTMSPFQHGEVFVTIDGAETDLDLGNYERFLQIQTTQANSLTTGQVYKHVIDAERRGEYLGKTVQVIPHITDEIKRRIRLCDEGKNSDIVIVELGGTVGDIEGLPFLEAIRQFAIEEGRNHVKFLHLTLVPMIAGSGELKTKPTQHSVKELMSMGIQPDFLFCRADVMLPDALKSKIALFCNIDESCIFSAVNVESTIYEVPLLFHQQGADRIILEKLGLPYRKPNLASWEKIVNTSKTAQKTVQIAMVGKYVTLEDTYKSVDAALKHGGLPHECQVKILKIDAEDYEAEDYDAEKGILYRASAEYFNNQLLPRIVSELDRAFMKSVYEKEVTKNTYLLSPDIKEDDKKRVIRILKECGFSGVIPKTIDGILIPGGFGNRGIEGKIKAIYYGRTHLIPTFGICLGMQCMVIEYARNMCGLTEAHSTEFAPATSQPVIDLLDNLKGVKYMGGTMRKGGSKCTLMPKTRIQGIYNTSSIVERHRHRYEVNPEYVELFQSKGLVISGRAENDLVETIELPDHPWFIGTQFHPEFQSSPLAPHPLFVSFIKAALEYQAKKGK</sequence>
<dbReference type="GO" id="GO:0005829">
    <property type="term" value="C:cytosol"/>
    <property type="evidence" value="ECO:0007669"/>
    <property type="project" value="TreeGrafter"/>
</dbReference>
<evidence type="ECO:0000256" key="11">
    <source>
        <dbReference type="HAMAP-Rule" id="MF_01227"/>
    </source>
</evidence>
<dbReference type="HAMAP" id="MF_01227">
    <property type="entry name" value="PyrG"/>
    <property type="match status" value="1"/>
</dbReference>
<dbReference type="SUPFAM" id="SSF52540">
    <property type="entry name" value="P-loop containing nucleoside triphosphate hydrolases"/>
    <property type="match status" value="1"/>
</dbReference>
<comment type="catalytic activity">
    <reaction evidence="10 11">
        <text>UTP + L-glutamine + ATP + H2O = CTP + L-glutamate + ADP + phosphate + 2 H(+)</text>
        <dbReference type="Rhea" id="RHEA:26426"/>
        <dbReference type="ChEBI" id="CHEBI:15377"/>
        <dbReference type="ChEBI" id="CHEBI:15378"/>
        <dbReference type="ChEBI" id="CHEBI:29985"/>
        <dbReference type="ChEBI" id="CHEBI:30616"/>
        <dbReference type="ChEBI" id="CHEBI:37563"/>
        <dbReference type="ChEBI" id="CHEBI:43474"/>
        <dbReference type="ChEBI" id="CHEBI:46398"/>
        <dbReference type="ChEBI" id="CHEBI:58359"/>
        <dbReference type="ChEBI" id="CHEBI:456216"/>
        <dbReference type="EC" id="6.3.4.2"/>
    </reaction>
</comment>
<dbReference type="Gene3D" id="3.40.50.880">
    <property type="match status" value="2"/>
</dbReference>
<feature type="binding site" evidence="11">
    <location>
        <position position="226"/>
    </location>
    <ligand>
        <name>UTP</name>
        <dbReference type="ChEBI" id="CHEBI:46398"/>
    </ligand>
</feature>
<dbReference type="FunFam" id="3.40.50.300:FF:000009">
    <property type="entry name" value="CTP synthase"/>
    <property type="match status" value="1"/>
</dbReference>
<feature type="active site" evidence="11">
    <location>
        <position position="580"/>
    </location>
</feature>
<feature type="binding site" evidence="11">
    <location>
        <begin position="16"/>
        <end position="21"/>
    </location>
    <ligand>
        <name>ATP</name>
        <dbReference type="ChEBI" id="CHEBI:30616"/>
    </ligand>
</feature>
<evidence type="ECO:0000256" key="3">
    <source>
        <dbReference type="ARBA" id="ARBA00022598"/>
    </source>
</evidence>
<evidence type="ECO:0000256" key="4">
    <source>
        <dbReference type="ARBA" id="ARBA00022723"/>
    </source>
</evidence>
<evidence type="ECO:0000256" key="10">
    <source>
        <dbReference type="ARBA" id="ARBA00047781"/>
    </source>
</evidence>
<evidence type="ECO:0000256" key="5">
    <source>
        <dbReference type="ARBA" id="ARBA00022741"/>
    </source>
</evidence>
<feature type="binding site" evidence="11">
    <location>
        <position position="477"/>
    </location>
    <ligand>
        <name>L-glutamine</name>
        <dbReference type="ChEBI" id="CHEBI:58359"/>
    </ligand>
</feature>
<dbReference type="InterPro" id="IPR004468">
    <property type="entry name" value="CTP_synthase"/>
</dbReference>
<evidence type="ECO:0000259" key="12">
    <source>
        <dbReference type="Pfam" id="PF00117"/>
    </source>
</evidence>
<dbReference type="InterPro" id="IPR033828">
    <property type="entry name" value="GATase1_CTP_Synthase"/>
</dbReference>
<dbReference type="InterPro" id="IPR017456">
    <property type="entry name" value="CTP_synthase_N"/>
</dbReference>
<dbReference type="CDD" id="cd03113">
    <property type="entry name" value="CTPS_N"/>
    <property type="match status" value="1"/>
</dbReference>
<dbReference type="GO" id="GO:0044210">
    <property type="term" value="P:'de novo' CTP biosynthetic process"/>
    <property type="evidence" value="ECO:0007669"/>
    <property type="project" value="UniProtKB-UniRule"/>
</dbReference>
<feature type="binding site" evidence="11">
    <location>
        <position position="226"/>
    </location>
    <ligand>
        <name>CTP</name>
        <dbReference type="ChEBI" id="CHEBI:37563"/>
        <note>allosteric inhibitor</note>
    </ligand>
</feature>
<keyword evidence="9 11" id="KW-0665">Pyrimidine biosynthesis</keyword>
<dbReference type="InterPro" id="IPR027417">
    <property type="entry name" value="P-loop_NTPase"/>
</dbReference>
<evidence type="ECO:0000256" key="7">
    <source>
        <dbReference type="ARBA" id="ARBA00022842"/>
    </source>
</evidence>
<keyword evidence="5 11" id="KW-0547">Nucleotide-binding</keyword>
<name>A0AAX3BAM2_9SPIR</name>
<dbReference type="CDD" id="cd01746">
    <property type="entry name" value="GATase1_CTP_Synthase"/>
    <property type="match status" value="1"/>
</dbReference>
<reference evidence="14" key="2">
    <citation type="submission" date="2022-06" db="EMBL/GenBank/DDBJ databases">
        <title>Thermospira aquatica gen. nov., sp. nov.</title>
        <authorList>
            <person name="Ben Ali Gam Z."/>
            <person name="Labat M."/>
        </authorList>
    </citation>
    <scope>NUCLEOTIDE SEQUENCE</scope>
    <source>
        <strain evidence="14">F1F22</strain>
    </source>
</reference>
<feature type="binding site" evidence="11">
    <location>
        <begin position="454"/>
        <end position="457"/>
    </location>
    <ligand>
        <name>L-glutamine</name>
        <dbReference type="ChEBI" id="CHEBI:58359"/>
    </ligand>
</feature>
<feature type="binding site" evidence="11">
    <location>
        <position position="143"/>
    </location>
    <ligand>
        <name>Mg(2+)</name>
        <dbReference type="ChEBI" id="CHEBI:18420"/>
    </ligand>
</feature>
<dbReference type="InterPro" id="IPR029062">
    <property type="entry name" value="Class_I_gatase-like"/>
</dbReference>
<dbReference type="GO" id="GO:0003883">
    <property type="term" value="F:CTP synthase activity"/>
    <property type="evidence" value="ECO:0007669"/>
    <property type="project" value="UniProtKB-UniRule"/>
</dbReference>
<evidence type="ECO:0000256" key="1">
    <source>
        <dbReference type="ARBA" id="ARBA00005171"/>
    </source>
</evidence>
<proteinExistence type="inferred from homology"/>
<dbReference type="Pfam" id="PF00117">
    <property type="entry name" value="GATase"/>
    <property type="match status" value="1"/>
</dbReference>
<keyword evidence="6 11" id="KW-0067">ATP-binding</keyword>
<feature type="active site" evidence="11">
    <location>
        <position position="578"/>
    </location>
</feature>
<feature type="domain" description="Glutamine amidotransferase" evidence="12">
    <location>
        <begin position="416"/>
        <end position="597"/>
    </location>
</feature>
<evidence type="ECO:0000256" key="6">
    <source>
        <dbReference type="ARBA" id="ARBA00022840"/>
    </source>
</evidence>
<dbReference type="SUPFAM" id="SSF52317">
    <property type="entry name" value="Class I glutamine amidotransferase-like"/>
    <property type="match status" value="1"/>
</dbReference>
<feature type="binding site" evidence="11">
    <location>
        <position position="244"/>
    </location>
    <ligand>
        <name>ATP</name>
        <dbReference type="ChEBI" id="CHEBI:30616"/>
    </ligand>
</feature>
<dbReference type="GO" id="GO:0046872">
    <property type="term" value="F:metal ion binding"/>
    <property type="evidence" value="ECO:0007669"/>
    <property type="project" value="UniProtKB-KW"/>
</dbReference>
<feature type="binding site" evidence="11">
    <location>
        <position position="15"/>
    </location>
    <ligand>
        <name>CTP</name>
        <dbReference type="ChEBI" id="CHEBI:37563"/>
        <note>allosteric inhibitor</note>
    </ligand>
</feature>
<keyword evidence="7 11" id="KW-0460">Magnesium</keyword>
<accession>A0AAX3BAM2</accession>
<feature type="domain" description="CTP synthase N-terminal" evidence="13">
    <location>
        <begin position="5"/>
        <end position="270"/>
    </location>
</feature>
<comment type="catalytic activity">
    <reaction evidence="11">
        <text>L-glutamine + H2O = L-glutamate + NH4(+)</text>
        <dbReference type="Rhea" id="RHEA:15889"/>
        <dbReference type="ChEBI" id="CHEBI:15377"/>
        <dbReference type="ChEBI" id="CHEBI:28938"/>
        <dbReference type="ChEBI" id="CHEBI:29985"/>
        <dbReference type="ChEBI" id="CHEBI:58359"/>
    </reaction>
</comment>
<evidence type="ECO:0000256" key="2">
    <source>
        <dbReference type="ARBA" id="ARBA00007533"/>
    </source>
</evidence>